<dbReference type="EMBL" id="LLXJ01003033">
    <property type="protein sequence ID" value="PKB97690.1"/>
    <property type="molecule type" value="Genomic_DNA"/>
</dbReference>
<evidence type="ECO:0000313" key="2">
    <source>
        <dbReference type="Proteomes" id="UP000232722"/>
    </source>
</evidence>
<gene>
    <name evidence="1" type="ORF">RhiirA5_432649</name>
</gene>
<evidence type="ECO:0000313" key="1">
    <source>
        <dbReference type="EMBL" id="PKB97690.1"/>
    </source>
</evidence>
<dbReference type="Proteomes" id="UP000232722">
    <property type="component" value="Unassembled WGS sequence"/>
</dbReference>
<organism evidence="1 2">
    <name type="scientific">Rhizophagus irregularis</name>
    <dbReference type="NCBI Taxonomy" id="588596"/>
    <lineage>
        <taxon>Eukaryota</taxon>
        <taxon>Fungi</taxon>
        <taxon>Fungi incertae sedis</taxon>
        <taxon>Mucoromycota</taxon>
        <taxon>Glomeromycotina</taxon>
        <taxon>Glomeromycetes</taxon>
        <taxon>Glomerales</taxon>
        <taxon>Glomeraceae</taxon>
        <taxon>Rhizophagus</taxon>
    </lineage>
</organism>
<proteinExistence type="predicted"/>
<name>A0A2N0NSY5_9GLOM</name>
<reference evidence="1 2" key="1">
    <citation type="submission" date="2016-04" db="EMBL/GenBank/DDBJ databases">
        <title>Genome analyses suggest a sexual origin of heterokaryosis in a supposedly ancient asexual fungus.</title>
        <authorList>
            <person name="Ropars J."/>
            <person name="Sedzielewska K."/>
            <person name="Noel J."/>
            <person name="Charron P."/>
            <person name="Farinelli L."/>
            <person name="Marton T."/>
            <person name="Kruger M."/>
            <person name="Pelin A."/>
            <person name="Brachmann A."/>
            <person name="Corradi N."/>
        </authorList>
    </citation>
    <scope>NUCLEOTIDE SEQUENCE [LARGE SCALE GENOMIC DNA]</scope>
    <source>
        <strain evidence="1 2">A5</strain>
    </source>
</reference>
<comment type="caution">
    <text evidence="1">The sequence shown here is derived from an EMBL/GenBank/DDBJ whole genome shotgun (WGS) entry which is preliminary data.</text>
</comment>
<sequence>MQRLRIFDHIKNVQYHENCPINVKALFLERCLLVQIIVPQSISKTGTMHEDHKNIFA</sequence>
<reference evidence="1 2" key="2">
    <citation type="submission" date="2017-09" db="EMBL/GenBank/DDBJ databases">
        <title>Extensive intraspecific genome diversity in a model arbuscular mycorrhizal fungus.</title>
        <authorList>
            <person name="Chen E.C."/>
            <person name="Morin E."/>
            <person name="Beaudet D."/>
            <person name="Noel J."/>
            <person name="Ndikumana S."/>
            <person name="Charron P."/>
            <person name="St-Onge C."/>
            <person name="Giorgi J."/>
            <person name="Grigoriev I.V."/>
            <person name="Roux C."/>
            <person name="Martin F.M."/>
            <person name="Corradi N."/>
        </authorList>
    </citation>
    <scope>NUCLEOTIDE SEQUENCE [LARGE SCALE GENOMIC DNA]</scope>
    <source>
        <strain evidence="1 2">A5</strain>
    </source>
</reference>
<dbReference type="AlphaFoldDB" id="A0A2N0NSY5"/>
<protein>
    <submittedName>
        <fullName evidence="1">Uncharacterized protein</fullName>
    </submittedName>
</protein>
<accession>A0A2N0NSY5</accession>